<sequence length="138" mass="15406">MTVQEAQRFVGRMRGLLKPDGHDIFYLTNYCSRVLRVQVGHFRDLDLQDAYTVARQATKEYPMNDSPPSQDTLQPTPHPKSSGLSGVPLEQVELLQDELRSALAELDECGPQAPGLEDRVAGYRTQLLNLGVSREAQP</sequence>
<gene>
    <name evidence="2" type="ordered locus">Deipr_2707</name>
</gene>
<name>F0RR98_DEIPM</name>
<protein>
    <submittedName>
        <fullName evidence="2">Uncharacterized protein</fullName>
    </submittedName>
</protein>
<reference evidence="2 3" key="2">
    <citation type="journal article" date="2012" name="Stand. Genomic Sci.">
        <title>Complete genome sequence of the orange-red pigmented, radioresistant Deinococcus proteolyticus type strain (MRP(T)).</title>
        <authorList>
            <person name="Copeland A."/>
            <person name="Zeytun A."/>
            <person name="Yassawong M."/>
            <person name="Nolan M."/>
            <person name="Lucas S."/>
            <person name="Hammon N."/>
            <person name="Deshpande S."/>
            <person name="Cheng J.F."/>
            <person name="Han C."/>
            <person name="Tapia R."/>
            <person name="Goodwin L.A."/>
            <person name="Pitluck S."/>
            <person name="Mavromatis K."/>
            <person name="Liolios K."/>
            <person name="Pagani I."/>
            <person name="Ivanova N."/>
            <person name="Mikhailova N."/>
            <person name="Pati A."/>
            <person name="Chen A."/>
            <person name="Palaniappan K."/>
            <person name="Land M."/>
            <person name="Hauser L."/>
            <person name="Jeffries C.D."/>
            <person name="Brambilla E.M."/>
            <person name="Rohde M."/>
            <person name="Sikorski J."/>
            <person name="Pukall R."/>
            <person name="Goker M."/>
            <person name="Detter J.C."/>
            <person name="Woyke T."/>
            <person name="Bristow J."/>
            <person name="Eisen J.A."/>
            <person name="Markowitz V."/>
            <person name="Hugenholtz P."/>
            <person name="Kyrpides N.C."/>
            <person name="Klenk H.P."/>
            <person name="Lapidus A."/>
        </authorList>
    </citation>
    <scope>NUCLEOTIDE SEQUENCE [LARGE SCALE GENOMIC DNA]</scope>
    <source>
        <strain evidence="3">ATCC 35074 / DSM 20540 / JCM 6276 / NBRC 101906 / NCIMB 13154 / VKM Ac-1939 / CCM 2703 / MRP</strain>
        <plasmid evidence="3">Plasmid pDEIPR04</plasmid>
    </source>
</reference>
<evidence type="ECO:0000256" key="1">
    <source>
        <dbReference type="SAM" id="MobiDB-lite"/>
    </source>
</evidence>
<feature type="compositionally biased region" description="Polar residues" evidence="1">
    <location>
        <begin position="66"/>
        <end position="75"/>
    </location>
</feature>
<dbReference type="AlphaFoldDB" id="F0RR98"/>
<proteinExistence type="predicted"/>
<evidence type="ECO:0000313" key="3">
    <source>
        <dbReference type="Proteomes" id="UP000007718"/>
    </source>
</evidence>
<keyword evidence="2" id="KW-0614">Plasmid</keyword>
<dbReference type="RefSeq" id="WP_013616051.1">
    <property type="nucleotide sequence ID" value="NC_015163.1"/>
</dbReference>
<reference evidence="3" key="1">
    <citation type="submission" date="2011-02" db="EMBL/GenBank/DDBJ databases">
        <title>The complete sequence of plasmid4 of Deinococcus proteolyticus DSM 20540.</title>
        <authorList>
            <consortium name="US DOE Joint Genome Institute (JGI-PGF)"/>
            <person name="Lucas S."/>
            <person name="Copeland A."/>
            <person name="Lapidus A."/>
            <person name="Bruce D."/>
            <person name="Goodwin L."/>
            <person name="Pitluck S."/>
            <person name="Kyrpides N."/>
            <person name="Mavromatis K."/>
            <person name="Pagani I."/>
            <person name="Ivanova N."/>
            <person name="Ovchinnikova G."/>
            <person name="Zeytun A."/>
            <person name="Detter J.C."/>
            <person name="Han C."/>
            <person name="Land M."/>
            <person name="Hauser L."/>
            <person name="Markowitz V."/>
            <person name="Cheng J.-F."/>
            <person name="Hugenholtz P."/>
            <person name="Woyke T."/>
            <person name="Wu D."/>
            <person name="Pukall R."/>
            <person name="Steenblock K."/>
            <person name="Brambilla E."/>
            <person name="Klenk H.-P."/>
            <person name="Eisen J.A."/>
        </authorList>
    </citation>
    <scope>NUCLEOTIDE SEQUENCE [LARGE SCALE GENOMIC DNA]</scope>
    <source>
        <strain evidence="3">ATCC 35074 / DSM 20540 / JCM 6276 / NBRC 101906 / NCIMB 13154 / VKM Ac-1939 / CCM 2703 / MRP</strain>
        <plasmid evidence="3">Plasmid pDEIPR04</plasmid>
    </source>
</reference>
<organism evidence="2 3">
    <name type="scientific">Deinococcus proteolyticus (strain ATCC 35074 / DSM 20540 / JCM 6276 / NBRC 101906 / NCIMB 13154 / VKM Ac-1939 / CCM 2703 / MRP)</name>
    <dbReference type="NCBI Taxonomy" id="693977"/>
    <lineage>
        <taxon>Bacteria</taxon>
        <taxon>Thermotogati</taxon>
        <taxon>Deinococcota</taxon>
        <taxon>Deinococci</taxon>
        <taxon>Deinococcales</taxon>
        <taxon>Deinococcaceae</taxon>
        <taxon>Deinococcus</taxon>
    </lineage>
</organism>
<dbReference type="HOGENOM" id="CLU_1851872_0_0_0"/>
<feature type="region of interest" description="Disordered" evidence="1">
    <location>
        <begin position="58"/>
        <end position="89"/>
    </location>
</feature>
<dbReference type="Proteomes" id="UP000007718">
    <property type="component" value="Plasmid pDEIPR04"/>
</dbReference>
<accession>F0RR98</accession>
<dbReference type="EMBL" id="CP002540">
    <property type="protein sequence ID" value="ADY27807.1"/>
    <property type="molecule type" value="Genomic_DNA"/>
</dbReference>
<keyword evidence="3" id="KW-1185">Reference proteome</keyword>
<evidence type="ECO:0000313" key="2">
    <source>
        <dbReference type="EMBL" id="ADY27807.1"/>
    </source>
</evidence>
<dbReference type="KEGG" id="dpt:Deipr_2707"/>
<geneLocation type="plasmid" evidence="2 3">
    <name>pDEIPR04</name>
</geneLocation>